<organism evidence="2 3">
    <name type="scientific">Polarella glacialis</name>
    <name type="common">Dinoflagellate</name>
    <dbReference type="NCBI Taxonomy" id="89957"/>
    <lineage>
        <taxon>Eukaryota</taxon>
        <taxon>Sar</taxon>
        <taxon>Alveolata</taxon>
        <taxon>Dinophyceae</taxon>
        <taxon>Suessiales</taxon>
        <taxon>Suessiaceae</taxon>
        <taxon>Polarella</taxon>
    </lineage>
</organism>
<feature type="region of interest" description="Disordered" evidence="1">
    <location>
        <begin position="52"/>
        <end position="90"/>
    </location>
</feature>
<sequence>MLQTAESWDGLQERSSAVDASVEPMPWFHSPSVGTWLLPPRRIEATPASARIEAEQTPPGLPADSSQTFSPGARVVGRRLPPGSKPSASLPRVSVVRPAEGRLVEAGSSPLHSPKVAANAAADVSAWIVAPAGSLADQAVPFGLQELTWCARVPWQRRSSAMRLVVQRAKQSLRRAMERSKVYRKQVVAKRSWAPLLASVYEGGQACNKSNDLECKSEGRVPCADLQHVARPLVLTAGGLPQLRLGALPPPPPKPSGAPVPPLWSCLPQAPAAQRHPMRRLKLGPPAAETSIGRKPLEAQEKESVLKDEDPLDLLASASANEVTFQALTAWLGDLGFVCDDVDQDVCEKASCVAMDLASPGSVVLPPIHCWPKATGAFPTFADAQCGVAA</sequence>
<evidence type="ECO:0000313" key="3">
    <source>
        <dbReference type="Proteomes" id="UP000654075"/>
    </source>
</evidence>
<dbReference type="Proteomes" id="UP000654075">
    <property type="component" value="Unassembled WGS sequence"/>
</dbReference>
<keyword evidence="3" id="KW-1185">Reference proteome</keyword>
<comment type="caution">
    <text evidence="2">The sequence shown here is derived from an EMBL/GenBank/DDBJ whole genome shotgun (WGS) entry which is preliminary data.</text>
</comment>
<dbReference type="EMBL" id="CAJNNV010032964">
    <property type="protein sequence ID" value="CAE8641657.1"/>
    <property type="molecule type" value="Genomic_DNA"/>
</dbReference>
<gene>
    <name evidence="2" type="ORF">PGLA1383_LOCUS56273</name>
</gene>
<dbReference type="AlphaFoldDB" id="A0A813HU32"/>
<reference evidence="2" key="1">
    <citation type="submission" date="2021-02" db="EMBL/GenBank/DDBJ databases">
        <authorList>
            <person name="Dougan E. K."/>
            <person name="Rhodes N."/>
            <person name="Thang M."/>
            <person name="Chan C."/>
        </authorList>
    </citation>
    <scope>NUCLEOTIDE SEQUENCE</scope>
</reference>
<proteinExistence type="predicted"/>
<feature type="compositionally biased region" description="Pro residues" evidence="1">
    <location>
        <begin position="248"/>
        <end position="262"/>
    </location>
</feature>
<accession>A0A813HU32</accession>
<feature type="region of interest" description="Disordered" evidence="1">
    <location>
        <begin position="246"/>
        <end position="294"/>
    </location>
</feature>
<evidence type="ECO:0000313" key="2">
    <source>
        <dbReference type="EMBL" id="CAE8641657.1"/>
    </source>
</evidence>
<evidence type="ECO:0000256" key="1">
    <source>
        <dbReference type="SAM" id="MobiDB-lite"/>
    </source>
</evidence>
<name>A0A813HU32_POLGL</name>
<protein>
    <submittedName>
        <fullName evidence="2">Uncharacterized protein</fullName>
    </submittedName>
</protein>